<reference evidence="1 2" key="1">
    <citation type="submission" date="2021-06" db="EMBL/GenBank/DDBJ databases">
        <title>Actinomycetes sequencing.</title>
        <authorList>
            <person name="Shan Q."/>
        </authorList>
    </citation>
    <scope>NUCLEOTIDE SEQUENCE [LARGE SCALE GENOMIC DNA]</scope>
    <source>
        <strain evidence="1 2">NEAU-G5</strain>
    </source>
</reference>
<dbReference type="PROSITE" id="PS51257">
    <property type="entry name" value="PROKAR_LIPOPROTEIN"/>
    <property type="match status" value="1"/>
</dbReference>
<name>A0ABS6B654_9NOCA</name>
<dbReference type="EMBL" id="JAHKNI010000008">
    <property type="protein sequence ID" value="MBU3064825.1"/>
    <property type="molecule type" value="Genomic_DNA"/>
</dbReference>
<dbReference type="Proteomes" id="UP000733379">
    <property type="component" value="Unassembled WGS sequence"/>
</dbReference>
<comment type="caution">
    <text evidence="1">The sequence shown here is derived from an EMBL/GenBank/DDBJ whole genome shotgun (WGS) entry which is preliminary data.</text>
</comment>
<gene>
    <name evidence="1" type="ORF">KO481_25265</name>
</gene>
<dbReference type="RefSeq" id="WP_215920273.1">
    <property type="nucleotide sequence ID" value="NZ_JAHKNI010000008.1"/>
</dbReference>
<dbReference type="SUPFAM" id="SSF53850">
    <property type="entry name" value="Periplasmic binding protein-like II"/>
    <property type="match status" value="1"/>
</dbReference>
<keyword evidence="2" id="KW-1185">Reference proteome</keyword>
<dbReference type="Gene3D" id="3.40.190.10">
    <property type="entry name" value="Periplasmic binding protein-like II"/>
    <property type="match status" value="2"/>
</dbReference>
<evidence type="ECO:0000313" key="1">
    <source>
        <dbReference type="EMBL" id="MBU3064825.1"/>
    </source>
</evidence>
<organism evidence="1 2">
    <name type="scientific">Nocardia albiluteola</name>
    <dbReference type="NCBI Taxonomy" id="2842303"/>
    <lineage>
        <taxon>Bacteria</taxon>
        <taxon>Bacillati</taxon>
        <taxon>Actinomycetota</taxon>
        <taxon>Actinomycetes</taxon>
        <taxon>Mycobacteriales</taxon>
        <taxon>Nocardiaceae</taxon>
        <taxon>Nocardia</taxon>
    </lineage>
</organism>
<accession>A0ABS6B654</accession>
<evidence type="ECO:0000313" key="2">
    <source>
        <dbReference type="Proteomes" id="UP000733379"/>
    </source>
</evidence>
<sequence>MVTRRAVLQAGLILPFAGACAPEILRGSSGALRIAVSWSGSELEAFRAVLDGVRSGRSAPQFTDPVEVVPLGDDIDTALTAGRDAPDIVMLPDAGRIQDLAGTTLRAMHESLWAPDGVQRYPDSWWNVLWHTDPRARQASLFGLPFKSANMSLVWYDREAFPPDDPPREWCLADWSRKVDEYARGDRRLFALGAADGWVLAYHFSNVLRAIAREEYESLAKSPAGWDRPEVRTTLHMLGAIWGHARAFPGGVADTLRRQFPDAVRDVFLYGRAAMVVAPDYAEPIVRECLRRTGRGESSVGVMPFPAFRRAEYAVAPRIGGGDVMVVTSAASERADDLVAALAAPSAPEPWVTRYGGFVQPRLDAPEPASYYGVFEPVHAQMNSWDVFDFADLAGPRGRRNGLWRILTRFLTDVGGHGSAAVDAATEHAIGDLEQTWL</sequence>
<protein>
    <submittedName>
        <fullName evidence="1">ABC transporter substrate-binding protein</fullName>
    </submittedName>
</protein>
<proteinExistence type="predicted"/>